<feature type="transmembrane region" description="Helical" evidence="1">
    <location>
        <begin position="70"/>
        <end position="89"/>
    </location>
</feature>
<sequence>MYPVAAKVVGYIVAVIAVGLAVFHLYTGAFGVFTALIQRSLHLSFMMTLIFLTVSIRGQKNKTEDGGYKVPVYDLILAGLAALPGIYMTLNYQVIAERGGLATDFELLLGIVLTVLLIESVRRVVGNALAIICAVALLYAHFGNFLPGILAHRGYSIGRIAYQMYLTQSGIMGVPLGVCATVIALFILFAAFLDRSGGSRYFVDFARLATARSVGGPAKAAVVSSGLLGMLSGSTVANVVTTGSLTIPLMMRSGYTRNFAAAVVAVASSGGQLAPPIMGAAAFQMAETIGIPYSEVALAAAIPALLFYFSQFAIVHFEALRLGLKTGLDKDAPRMDQVSKGMHLFLPIALLIGLLVAGYSAMYVGFWTIVGTVIISFARRETWLDVKKFFWSLFDGTMNMLPVTVACASAGIVIGAVTITGLPLKLSAMLIAVAGGSKFILLLLTMCASLILGMGLPTAPAYILLAALVAPALEMSGVPAIAAHMFIFYFGIISAITPPVALAAYAAAGIAKTDPNKTGFTACFIGITTYIVPYMFVYGPELVAIGEPMEIVSALITALIGVYSLAIAVVGFWKRPCFIWERALFAISSVLLVYPDWRGNALGGLMFALAAISQMKGGKNLAANSAPVSS</sequence>
<feature type="transmembrane region" description="Helical" evidence="1">
    <location>
        <begin position="12"/>
        <end position="33"/>
    </location>
</feature>
<feature type="transmembrane region" description="Helical" evidence="1">
    <location>
        <begin position="551"/>
        <end position="573"/>
    </location>
</feature>
<feature type="transmembrane region" description="Helical" evidence="1">
    <location>
        <begin position="171"/>
        <end position="193"/>
    </location>
</feature>
<feature type="domain" description="TRAP C4-dicarboxylate transport system permease DctM subunit" evidence="2">
    <location>
        <begin position="113"/>
        <end position="545"/>
    </location>
</feature>
<feature type="transmembrane region" description="Helical" evidence="1">
    <location>
        <begin position="259"/>
        <end position="284"/>
    </location>
</feature>
<evidence type="ECO:0000259" key="2">
    <source>
        <dbReference type="Pfam" id="PF06808"/>
    </source>
</evidence>
<dbReference type="STRING" id="1560234.SP90_01575"/>
<dbReference type="PANTHER" id="PTHR43849:SF2">
    <property type="entry name" value="BLL3936 PROTEIN"/>
    <property type="match status" value="1"/>
</dbReference>
<dbReference type="EMBL" id="JXMS01000002">
    <property type="protein sequence ID" value="OBQ56909.1"/>
    <property type="molecule type" value="Genomic_DNA"/>
</dbReference>
<proteinExistence type="predicted"/>
<feature type="transmembrane region" description="Helical" evidence="1">
    <location>
        <begin position="227"/>
        <end position="247"/>
    </location>
</feature>
<dbReference type="PATRIC" id="fig|1560234.3.peg.1188"/>
<evidence type="ECO:0000256" key="1">
    <source>
        <dbReference type="SAM" id="Phobius"/>
    </source>
</evidence>
<feature type="transmembrane region" description="Helical" evidence="1">
    <location>
        <begin position="40"/>
        <end position="58"/>
    </location>
</feature>
<feature type="transmembrane region" description="Helical" evidence="1">
    <location>
        <begin position="101"/>
        <end position="118"/>
    </location>
</feature>
<gene>
    <name evidence="3" type="ORF">SP90_01575</name>
</gene>
<organism evidence="3 4">
    <name type="scientific">Halodesulfovibrio spirochaetisodalis</name>
    <dbReference type="NCBI Taxonomy" id="1560234"/>
    <lineage>
        <taxon>Bacteria</taxon>
        <taxon>Pseudomonadati</taxon>
        <taxon>Thermodesulfobacteriota</taxon>
        <taxon>Desulfovibrionia</taxon>
        <taxon>Desulfovibrionales</taxon>
        <taxon>Desulfovibrionaceae</taxon>
        <taxon>Halodesulfovibrio</taxon>
    </lineage>
</organism>
<dbReference type="NCBIfam" id="TIGR02123">
    <property type="entry name" value="TRAP_fused"/>
    <property type="match status" value="1"/>
</dbReference>
<feature type="transmembrane region" description="Helical" evidence="1">
    <location>
        <begin position="400"/>
        <end position="422"/>
    </location>
</feature>
<reference evidence="3 4" key="1">
    <citation type="submission" date="2015-01" db="EMBL/GenBank/DDBJ databases">
        <title>Desulfovibrio sp. JC271 draft genome sequence.</title>
        <authorList>
            <person name="Shivani Y."/>
            <person name="Subhash Y."/>
            <person name="Sasikala C."/>
            <person name="Ramana C.V."/>
        </authorList>
    </citation>
    <scope>NUCLEOTIDE SEQUENCE [LARGE SCALE GENOMIC DNA]</scope>
    <source>
        <strain evidence="3 4">JC271</strain>
    </source>
</reference>
<feature type="transmembrane region" description="Helical" evidence="1">
    <location>
        <begin position="428"/>
        <end position="452"/>
    </location>
</feature>
<feature type="transmembrane region" description="Helical" evidence="1">
    <location>
        <begin position="520"/>
        <end position="539"/>
    </location>
</feature>
<keyword evidence="1" id="KW-1133">Transmembrane helix</keyword>
<keyword evidence="1" id="KW-0472">Membrane</keyword>
<feature type="transmembrane region" description="Helical" evidence="1">
    <location>
        <begin position="124"/>
        <end position="150"/>
    </location>
</feature>
<evidence type="ECO:0000313" key="3">
    <source>
        <dbReference type="EMBL" id="OBQ56909.1"/>
    </source>
</evidence>
<keyword evidence="4" id="KW-1185">Reference proteome</keyword>
<keyword evidence="1" id="KW-0812">Transmembrane</keyword>
<comment type="caution">
    <text evidence="3">The sequence shown here is derived from an EMBL/GenBank/DDBJ whole genome shotgun (WGS) entry which is preliminary data.</text>
</comment>
<dbReference type="Proteomes" id="UP000091979">
    <property type="component" value="Unassembled WGS sequence"/>
</dbReference>
<feature type="transmembrane region" description="Helical" evidence="1">
    <location>
        <begin position="487"/>
        <end position="508"/>
    </location>
</feature>
<dbReference type="Pfam" id="PF06808">
    <property type="entry name" value="DctM"/>
    <property type="match status" value="1"/>
</dbReference>
<dbReference type="AlphaFoldDB" id="A0A1B7XN43"/>
<dbReference type="PANTHER" id="PTHR43849">
    <property type="entry name" value="BLL3936 PROTEIN"/>
    <property type="match status" value="1"/>
</dbReference>
<feature type="transmembrane region" description="Helical" evidence="1">
    <location>
        <begin position="338"/>
        <end position="356"/>
    </location>
</feature>
<evidence type="ECO:0000313" key="4">
    <source>
        <dbReference type="Proteomes" id="UP000091979"/>
    </source>
</evidence>
<feature type="transmembrane region" description="Helical" evidence="1">
    <location>
        <begin position="296"/>
        <end position="317"/>
    </location>
</feature>
<dbReference type="InterPro" id="IPR011853">
    <property type="entry name" value="TRAP_DctM-Dct_fused"/>
</dbReference>
<dbReference type="InterPro" id="IPR010656">
    <property type="entry name" value="DctM"/>
</dbReference>
<protein>
    <recommendedName>
        <fullName evidence="2">TRAP C4-dicarboxylate transport system permease DctM subunit domain-containing protein</fullName>
    </recommendedName>
</protein>
<name>A0A1B7XN43_9BACT</name>
<accession>A0A1B7XN43</accession>